<keyword evidence="1" id="KW-0812">Transmembrane</keyword>
<proteinExistence type="predicted"/>
<dbReference type="AlphaFoldDB" id="A0A934RCR1"/>
<sequence>MSPFARFLSVIIATIIVFQSAVVAPAINVALPVEPAAVLLRFIWPVFFSLIGILGLVGVVATRKQRAALLVNGATVLSMATCYFMVPVINAAMDQDNLGLWKALHILTVGLTFLCLILHLVYTFRWHKRA</sequence>
<feature type="transmembrane region" description="Helical" evidence="1">
    <location>
        <begin position="69"/>
        <end position="92"/>
    </location>
</feature>
<dbReference type="Proteomes" id="UP000658278">
    <property type="component" value="Unassembled WGS sequence"/>
</dbReference>
<evidence type="ECO:0000313" key="3">
    <source>
        <dbReference type="Proteomes" id="UP000658278"/>
    </source>
</evidence>
<feature type="transmembrane region" description="Helical" evidence="1">
    <location>
        <begin position="42"/>
        <end position="62"/>
    </location>
</feature>
<evidence type="ECO:0008006" key="4">
    <source>
        <dbReference type="Google" id="ProtNLM"/>
    </source>
</evidence>
<feature type="transmembrane region" description="Helical" evidence="1">
    <location>
        <begin position="104"/>
        <end position="124"/>
    </location>
</feature>
<comment type="caution">
    <text evidence="2">The sequence shown here is derived from an EMBL/GenBank/DDBJ whole genome shotgun (WGS) entry which is preliminary data.</text>
</comment>
<gene>
    <name evidence="2" type="ORF">JIN81_07630</name>
</gene>
<reference evidence="2" key="1">
    <citation type="submission" date="2021-01" db="EMBL/GenBank/DDBJ databases">
        <title>Modified the classification status of verrucomicrobia.</title>
        <authorList>
            <person name="Feng X."/>
        </authorList>
    </citation>
    <scope>NUCLEOTIDE SEQUENCE</scope>
    <source>
        <strain evidence="2">KCTC 22201</strain>
    </source>
</reference>
<keyword evidence="1" id="KW-1133">Transmembrane helix</keyword>
<name>A0A934RCR1_9BACT</name>
<keyword evidence="3" id="KW-1185">Reference proteome</keyword>
<protein>
    <recommendedName>
        <fullName evidence="4">DUF4149 domain-containing protein</fullName>
    </recommendedName>
</protein>
<dbReference type="EMBL" id="JAENII010000004">
    <property type="protein sequence ID" value="MBK1826884.1"/>
    <property type="molecule type" value="Genomic_DNA"/>
</dbReference>
<accession>A0A934RCR1</accession>
<keyword evidence="1" id="KW-0472">Membrane</keyword>
<evidence type="ECO:0000313" key="2">
    <source>
        <dbReference type="EMBL" id="MBK1826884.1"/>
    </source>
</evidence>
<dbReference type="RefSeq" id="WP_200278255.1">
    <property type="nucleotide sequence ID" value="NZ_JAENII010000004.1"/>
</dbReference>
<organism evidence="2 3">
    <name type="scientific">Haloferula rosea</name>
    <dbReference type="NCBI Taxonomy" id="490093"/>
    <lineage>
        <taxon>Bacteria</taxon>
        <taxon>Pseudomonadati</taxon>
        <taxon>Verrucomicrobiota</taxon>
        <taxon>Verrucomicrobiia</taxon>
        <taxon>Verrucomicrobiales</taxon>
        <taxon>Verrucomicrobiaceae</taxon>
        <taxon>Haloferula</taxon>
    </lineage>
</organism>
<evidence type="ECO:0000256" key="1">
    <source>
        <dbReference type="SAM" id="Phobius"/>
    </source>
</evidence>